<organism evidence="1 2">
    <name type="scientific">Halteria grandinella</name>
    <dbReference type="NCBI Taxonomy" id="5974"/>
    <lineage>
        <taxon>Eukaryota</taxon>
        <taxon>Sar</taxon>
        <taxon>Alveolata</taxon>
        <taxon>Ciliophora</taxon>
        <taxon>Intramacronucleata</taxon>
        <taxon>Spirotrichea</taxon>
        <taxon>Stichotrichia</taxon>
        <taxon>Sporadotrichida</taxon>
        <taxon>Halteriidae</taxon>
        <taxon>Halteria</taxon>
    </lineage>
</organism>
<evidence type="ECO:0000313" key="2">
    <source>
        <dbReference type="Proteomes" id="UP000785679"/>
    </source>
</evidence>
<gene>
    <name evidence="1" type="ORF">FGO68_gene4824</name>
</gene>
<reference evidence="1" key="1">
    <citation type="submission" date="2019-06" db="EMBL/GenBank/DDBJ databases">
        <authorList>
            <person name="Zheng W."/>
        </authorList>
    </citation>
    <scope>NUCLEOTIDE SEQUENCE</scope>
    <source>
        <strain evidence="1">QDHG01</strain>
    </source>
</reference>
<sequence length="97" mass="11116">MRSVIACFQIPSFSKTGRRYCLLTGGIHLQGTPPMSHQLEMTQQFIQLFQIEIIYFLQINNTANETPRVIRNAICVIEQSGLNSKMFWSCTCCLINQ</sequence>
<evidence type="ECO:0000313" key="1">
    <source>
        <dbReference type="EMBL" id="TNV83276.1"/>
    </source>
</evidence>
<dbReference type="EMBL" id="RRYP01003980">
    <property type="protein sequence ID" value="TNV83276.1"/>
    <property type="molecule type" value="Genomic_DNA"/>
</dbReference>
<keyword evidence="2" id="KW-1185">Reference proteome</keyword>
<protein>
    <submittedName>
        <fullName evidence="1">Uncharacterized protein</fullName>
    </submittedName>
</protein>
<dbReference type="Proteomes" id="UP000785679">
    <property type="component" value="Unassembled WGS sequence"/>
</dbReference>
<dbReference type="AlphaFoldDB" id="A0A8J8P068"/>
<accession>A0A8J8P068</accession>
<comment type="caution">
    <text evidence="1">The sequence shown here is derived from an EMBL/GenBank/DDBJ whole genome shotgun (WGS) entry which is preliminary data.</text>
</comment>
<proteinExistence type="predicted"/>
<name>A0A8J8P068_HALGN</name>